<dbReference type="RefSeq" id="WP_013366804.1">
    <property type="nucleotide sequence ID" value="NC_014618.1"/>
</dbReference>
<keyword evidence="1" id="KW-0812">Transmembrane</keyword>
<keyword evidence="3" id="KW-1185">Reference proteome</keyword>
<name>E3GD52_ENTLS</name>
<organism evidence="2 3">
    <name type="scientific">Enterobacter lignolyticus (strain SCF1)</name>
    <dbReference type="NCBI Taxonomy" id="701347"/>
    <lineage>
        <taxon>Bacteria</taxon>
        <taxon>Pseudomonadati</taxon>
        <taxon>Pseudomonadota</taxon>
        <taxon>Gammaproteobacteria</taxon>
        <taxon>Enterobacterales</taxon>
        <taxon>Enterobacteriaceae</taxon>
        <taxon>Pluralibacter</taxon>
    </lineage>
</organism>
<accession>E3GD52</accession>
<dbReference type="Proteomes" id="UP000006872">
    <property type="component" value="Chromosome"/>
</dbReference>
<keyword evidence="1" id="KW-0472">Membrane</keyword>
<proteinExistence type="predicted"/>
<dbReference type="HOGENOM" id="CLU_143529_0_0_6"/>
<sequence length="161" mass="18665">MTKYLTSLYLLLFLITGISLTWFYHIWKSKPYDRETCAISSVVFQGDKRADISIVFTYELKLKTGVVSISGTYSRDNKVIGLIRRDVSYTWTENKDSFQFYSVKTAKIANNDTISDAELSELVPDFYVYPQRKILYSILDQGPRGYLFTIGKRPVFFCVKL</sequence>
<evidence type="ECO:0000313" key="2">
    <source>
        <dbReference type="EMBL" id="ADO49071.1"/>
    </source>
</evidence>
<dbReference type="AlphaFoldDB" id="E3GD52"/>
<feature type="transmembrane region" description="Helical" evidence="1">
    <location>
        <begin position="6"/>
        <end position="24"/>
    </location>
</feature>
<dbReference type="eggNOG" id="ENOG50326Q6">
    <property type="taxonomic scope" value="Bacteria"/>
</dbReference>
<keyword evidence="1" id="KW-1133">Transmembrane helix</keyword>
<evidence type="ECO:0000313" key="3">
    <source>
        <dbReference type="Proteomes" id="UP000006872"/>
    </source>
</evidence>
<reference evidence="3" key="1">
    <citation type="submission" date="2010-10" db="EMBL/GenBank/DDBJ databases">
        <title>Complete sequence of Enterobacter cloacae SCF1.</title>
        <authorList>
            <consortium name="US DOE Joint Genome Institute"/>
            <person name="Lucas S."/>
            <person name="Copeland A."/>
            <person name="Lapidus A."/>
            <person name="Cheng J.-F."/>
            <person name="Bruce D."/>
            <person name="Goodwin L."/>
            <person name="Pitluck S."/>
            <person name="Davenport K."/>
            <person name="Detter J.C."/>
            <person name="Han C."/>
            <person name="Tapia R."/>
            <person name="Land M."/>
            <person name="Hauser L."/>
            <person name="Chang Y.-J."/>
            <person name="Jeffries C."/>
            <person name="Kyrpides N."/>
            <person name="Ivanova N."/>
            <person name="Mikhailova N."/>
            <person name="DeAngelis K."/>
            <person name="Arkin A.P."/>
            <person name="Chivian D."/>
            <person name="Edwards B."/>
            <person name="Woo H."/>
            <person name="Hazen T.C."/>
            <person name="Woyke T."/>
        </authorList>
    </citation>
    <scope>NUCLEOTIDE SEQUENCE [LARGE SCALE GENOMIC DNA]</scope>
    <source>
        <strain evidence="3">SCF1</strain>
    </source>
</reference>
<evidence type="ECO:0000256" key="1">
    <source>
        <dbReference type="SAM" id="Phobius"/>
    </source>
</evidence>
<dbReference type="STRING" id="701347.Entcl_2823"/>
<gene>
    <name evidence="2" type="ordered locus">Entcl_2823</name>
</gene>
<protein>
    <submittedName>
        <fullName evidence="2">Inner membrane protein</fullName>
    </submittedName>
</protein>
<reference evidence="2 3" key="2">
    <citation type="journal article" date="2011" name="Stand. Genomic Sci.">
        <title>Complete genome sequence of 'Enterobacter lignolyticus' SCF1.</title>
        <authorList>
            <person name="Deangelis K.M."/>
            <person name="D'Haeseleer P."/>
            <person name="Chivian D."/>
            <person name="Fortney J.L."/>
            <person name="Khudyakov J."/>
            <person name="Simmons B."/>
            <person name="Woo H."/>
            <person name="Arkin A.P."/>
            <person name="Davenport K.W."/>
            <person name="Goodwin L."/>
            <person name="Chen A."/>
            <person name="Ivanova N."/>
            <person name="Kyrpides N.C."/>
            <person name="Mavromatis K."/>
            <person name="Woyke T."/>
            <person name="Hazen T.C."/>
        </authorList>
    </citation>
    <scope>NUCLEOTIDE SEQUENCE [LARGE SCALE GENOMIC DNA]</scope>
    <source>
        <strain evidence="2 3">SCF1</strain>
    </source>
</reference>
<dbReference type="KEGG" id="esc:Entcl_2823"/>
<dbReference type="EMBL" id="CP002272">
    <property type="protein sequence ID" value="ADO49071.1"/>
    <property type="molecule type" value="Genomic_DNA"/>
</dbReference>